<keyword evidence="4" id="KW-1003">Cell membrane</keyword>
<evidence type="ECO:0000256" key="5">
    <source>
        <dbReference type="ARBA" id="ARBA00022692"/>
    </source>
</evidence>
<dbReference type="PANTHER" id="PTHR30627">
    <property type="entry name" value="PEPTIDOGLYCAN D,D-TRANSPEPTIDASE"/>
    <property type="match status" value="1"/>
</dbReference>
<keyword evidence="15" id="KW-1185">Reference proteome</keyword>
<name>A0A7X2T1G1_9CLOT</name>
<dbReference type="InterPro" id="IPR005311">
    <property type="entry name" value="PBP_dimer"/>
</dbReference>
<keyword evidence="10" id="KW-0961">Cell wall biogenesis/degradation</keyword>
<evidence type="ECO:0000256" key="3">
    <source>
        <dbReference type="ARBA" id="ARBA00007171"/>
    </source>
</evidence>
<evidence type="ECO:0000259" key="13">
    <source>
        <dbReference type="Pfam" id="PF03717"/>
    </source>
</evidence>
<gene>
    <name evidence="14" type="ORF">FYJ33_05375</name>
</gene>
<dbReference type="Gene3D" id="3.40.710.10">
    <property type="entry name" value="DD-peptidase/beta-lactamase superfamily"/>
    <property type="match status" value="2"/>
</dbReference>
<dbReference type="InterPro" id="IPR001460">
    <property type="entry name" value="PCN-bd_Tpept"/>
</dbReference>
<dbReference type="InterPro" id="IPR050515">
    <property type="entry name" value="Beta-lactam/transpept"/>
</dbReference>
<keyword evidence="6" id="KW-0133">Cell shape</keyword>
<evidence type="ECO:0000256" key="11">
    <source>
        <dbReference type="SAM" id="Phobius"/>
    </source>
</evidence>
<feature type="domain" description="Penicillin-binding protein transpeptidase" evidence="12">
    <location>
        <begin position="699"/>
        <end position="908"/>
    </location>
</feature>
<dbReference type="GO" id="GO:0009252">
    <property type="term" value="P:peptidoglycan biosynthetic process"/>
    <property type="evidence" value="ECO:0007669"/>
    <property type="project" value="UniProtKB-KW"/>
</dbReference>
<dbReference type="InterPro" id="IPR036138">
    <property type="entry name" value="PBP_dimer_sf"/>
</dbReference>
<dbReference type="Gene3D" id="3.90.1310.10">
    <property type="entry name" value="Penicillin-binding protein 2a (Domain 2)"/>
    <property type="match status" value="2"/>
</dbReference>
<evidence type="ECO:0000313" key="14">
    <source>
        <dbReference type="EMBL" id="MSR90858.1"/>
    </source>
</evidence>
<dbReference type="SUPFAM" id="SSF56519">
    <property type="entry name" value="Penicillin binding protein dimerisation domain"/>
    <property type="match status" value="1"/>
</dbReference>
<dbReference type="SUPFAM" id="SSF56601">
    <property type="entry name" value="beta-lactamase/transpeptidase-like"/>
    <property type="match status" value="1"/>
</dbReference>
<evidence type="ECO:0000256" key="7">
    <source>
        <dbReference type="ARBA" id="ARBA00022984"/>
    </source>
</evidence>
<evidence type="ECO:0000256" key="6">
    <source>
        <dbReference type="ARBA" id="ARBA00022960"/>
    </source>
</evidence>
<comment type="caution">
    <text evidence="14">The sequence shown here is derived from an EMBL/GenBank/DDBJ whole genome shotgun (WGS) entry which is preliminary data.</text>
</comment>
<comment type="similarity">
    <text evidence="3">Belongs to the transpeptidase family.</text>
</comment>
<feature type="domain" description="Penicillin-binding protein transpeptidase" evidence="12">
    <location>
        <begin position="405"/>
        <end position="622"/>
    </location>
</feature>
<evidence type="ECO:0000259" key="12">
    <source>
        <dbReference type="Pfam" id="PF00905"/>
    </source>
</evidence>
<dbReference type="Pfam" id="PF03717">
    <property type="entry name" value="PBP_dimer"/>
    <property type="match status" value="2"/>
</dbReference>
<evidence type="ECO:0000313" key="15">
    <source>
        <dbReference type="Proteomes" id="UP000460287"/>
    </source>
</evidence>
<dbReference type="PANTHER" id="PTHR30627:SF2">
    <property type="entry name" value="PEPTIDOGLYCAN D,D-TRANSPEPTIDASE MRDA"/>
    <property type="match status" value="1"/>
</dbReference>
<feature type="transmembrane region" description="Helical" evidence="11">
    <location>
        <begin position="12"/>
        <end position="32"/>
    </location>
</feature>
<dbReference type="GO" id="GO:0008658">
    <property type="term" value="F:penicillin binding"/>
    <property type="evidence" value="ECO:0007669"/>
    <property type="project" value="InterPro"/>
</dbReference>
<keyword evidence="9 11" id="KW-0472">Membrane</keyword>
<dbReference type="InterPro" id="IPR012338">
    <property type="entry name" value="Beta-lactam/transpept-like"/>
</dbReference>
<evidence type="ECO:0000256" key="2">
    <source>
        <dbReference type="ARBA" id="ARBA00004236"/>
    </source>
</evidence>
<keyword evidence="7" id="KW-0573">Peptidoglycan synthesis</keyword>
<reference evidence="14 15" key="1">
    <citation type="submission" date="2019-08" db="EMBL/GenBank/DDBJ databases">
        <title>In-depth cultivation of the pig gut microbiome towards novel bacterial diversity and tailored functional studies.</title>
        <authorList>
            <person name="Wylensek D."/>
            <person name="Hitch T.C.A."/>
            <person name="Clavel T."/>
        </authorList>
    </citation>
    <scope>NUCLEOTIDE SEQUENCE [LARGE SCALE GENOMIC DNA]</scope>
    <source>
        <strain evidence="14 15">WCA-383-APC-5B</strain>
    </source>
</reference>
<keyword evidence="8 11" id="KW-1133">Transmembrane helix</keyword>
<dbReference type="Proteomes" id="UP000460287">
    <property type="component" value="Unassembled WGS sequence"/>
</dbReference>
<evidence type="ECO:0000256" key="10">
    <source>
        <dbReference type="ARBA" id="ARBA00023316"/>
    </source>
</evidence>
<dbReference type="GO" id="GO:0071555">
    <property type="term" value="P:cell wall organization"/>
    <property type="evidence" value="ECO:0007669"/>
    <property type="project" value="UniProtKB-KW"/>
</dbReference>
<sequence>MKKKKKQKITRFQILTWISIVIILLIVLRLVYLQIYKNGYYEDKANTQSRRFITETAPRGKIYDSQGNLLATNKQTYSITYNETTESNEMLFSTIQKVLKVLDENNEKQQDTFELKMDSNDKAYFDFNTSDSEVKKAKELRFKKDRGFDEAVKKELFGNISSELTEIQESQVNEKLLEISPQTVFYTLLKDYKFYELLSSDSNTLKSYKDKTADEIATELKKKYSFSDLRRVMIVKDTMKMQSFSGFKSITIASNVSRDTAFILNQKLTDLPGINVVIEPMRQYPYNELASGVLGYLSSIDSSKKTRYEEKGYDVSTDLIGIAGIEGAFENILRGANGGSTIKVNSAGRKIEELFKLESSPGNNVHLTIDKDIQHSAETMMKHQLEYLQNVYKESGVDTRNATRGAAVALEVKTGRVLAMVSYPGYDPNLFASRNVDSEVSKTYFNPDLESIGNEFIQKRGLSITVDQLFPKNSKGVREDVYDILPKPLFNYATQGLVPPGSTFKPMTSVAALEEGVVNDTETMVDHYYFNTHPDTFGSSYAPKDNNNHGIVNIRKALAVSCNYFYYESAYRMYVKNGSNVNALDSIAKYAWKAGLGVDPNSNAKKSTGIEISENFGTTYSFKQFRSLNVTYAKFDIVDFLGKGNYNNTYYFAPVDIAYKDSDSETVKNIKKEIKDLITNKISKIGDESITTGLPELKTKIISLLEQLEKSSDTYKNSIEEYNSKNNKKNSYAMVANAVEAYLYSKNTSVKTPAEIINAAIGQGINNFTPLQLASYISTIVNGGTRYKVHLVDKITDYEGNLVDEFKPEVLDTLNLKESTVNIIKDGMEMANSVDMGTASSVFKSFPIPSGGKTGTATFRDDQKTYGREAFGVYVSFAPKDDPEIAVAVVIYDGAHGYLGSPVARAIYETYYRDKLKTEYPNYTPVYMDTREPYDFTLNPPLENIKDSVEESK</sequence>
<proteinExistence type="inferred from homology"/>
<dbReference type="AlphaFoldDB" id="A0A7X2T1G1"/>
<dbReference type="RefSeq" id="WP_154530738.1">
    <property type="nucleotide sequence ID" value="NZ_VULX01000005.1"/>
</dbReference>
<dbReference type="Pfam" id="PF00905">
    <property type="entry name" value="Transpeptidase"/>
    <property type="match status" value="2"/>
</dbReference>
<evidence type="ECO:0000256" key="4">
    <source>
        <dbReference type="ARBA" id="ARBA00022475"/>
    </source>
</evidence>
<feature type="domain" description="Penicillin-binding protein dimerisation" evidence="13">
    <location>
        <begin position="194"/>
        <end position="353"/>
    </location>
</feature>
<dbReference type="GO" id="GO:0008360">
    <property type="term" value="P:regulation of cell shape"/>
    <property type="evidence" value="ECO:0007669"/>
    <property type="project" value="UniProtKB-KW"/>
</dbReference>
<dbReference type="EMBL" id="VULX01000005">
    <property type="protein sequence ID" value="MSR90858.1"/>
    <property type="molecule type" value="Genomic_DNA"/>
</dbReference>
<comment type="subcellular location">
    <subcellularLocation>
        <location evidence="2">Cell membrane</location>
    </subcellularLocation>
    <subcellularLocation>
        <location evidence="1">Membrane</location>
        <topology evidence="1">Single-pass membrane protein</topology>
    </subcellularLocation>
</comment>
<organism evidence="14 15">
    <name type="scientific">Inconstantimicrobium porci</name>
    <dbReference type="NCBI Taxonomy" id="2652291"/>
    <lineage>
        <taxon>Bacteria</taxon>
        <taxon>Bacillati</taxon>
        <taxon>Bacillota</taxon>
        <taxon>Clostridia</taxon>
        <taxon>Eubacteriales</taxon>
        <taxon>Clostridiaceae</taxon>
        <taxon>Inconstantimicrobium</taxon>
    </lineage>
</organism>
<protein>
    <submittedName>
        <fullName evidence="14">Penicillin-binding protein</fullName>
    </submittedName>
</protein>
<evidence type="ECO:0000256" key="1">
    <source>
        <dbReference type="ARBA" id="ARBA00004167"/>
    </source>
</evidence>
<dbReference type="GO" id="GO:0071972">
    <property type="term" value="F:peptidoglycan L,D-transpeptidase activity"/>
    <property type="evidence" value="ECO:0007669"/>
    <property type="project" value="TreeGrafter"/>
</dbReference>
<dbReference type="GO" id="GO:0005886">
    <property type="term" value="C:plasma membrane"/>
    <property type="evidence" value="ECO:0007669"/>
    <property type="project" value="UniProtKB-SubCell"/>
</dbReference>
<evidence type="ECO:0000256" key="8">
    <source>
        <dbReference type="ARBA" id="ARBA00022989"/>
    </source>
</evidence>
<evidence type="ECO:0000256" key="9">
    <source>
        <dbReference type="ARBA" id="ARBA00023136"/>
    </source>
</evidence>
<feature type="domain" description="Penicillin-binding protein dimerisation" evidence="13">
    <location>
        <begin position="55"/>
        <end position="138"/>
    </location>
</feature>
<keyword evidence="5 11" id="KW-0812">Transmembrane</keyword>
<accession>A0A7X2T1G1</accession>